<dbReference type="PANTHER" id="PTHR43798">
    <property type="entry name" value="MONOACYLGLYCEROL LIPASE"/>
    <property type="match status" value="1"/>
</dbReference>
<dbReference type="GO" id="GO:0016020">
    <property type="term" value="C:membrane"/>
    <property type="evidence" value="ECO:0007669"/>
    <property type="project" value="TreeGrafter"/>
</dbReference>
<gene>
    <name evidence="2" type="ORF">E2L08_03700</name>
</gene>
<dbReference type="InterPro" id="IPR029058">
    <property type="entry name" value="AB_hydrolase_fold"/>
</dbReference>
<dbReference type="InterPro" id="IPR000073">
    <property type="entry name" value="AB_hydrolase_1"/>
</dbReference>
<dbReference type="GO" id="GO:0016787">
    <property type="term" value="F:hydrolase activity"/>
    <property type="evidence" value="ECO:0007669"/>
    <property type="project" value="UniProtKB-KW"/>
</dbReference>
<keyword evidence="2" id="KW-0378">Hydrolase</keyword>
<dbReference type="OrthoDB" id="9791366at2"/>
<dbReference type="RefSeq" id="WP_133395719.1">
    <property type="nucleotide sequence ID" value="NZ_SNAA01000003.1"/>
</dbReference>
<protein>
    <submittedName>
        <fullName evidence="2">Alpha/beta hydrolase</fullName>
    </submittedName>
</protein>
<reference evidence="2 3" key="1">
    <citation type="submission" date="2019-03" db="EMBL/GenBank/DDBJ databases">
        <title>Primorskyibacter sp. SS33 isolated from sediments.</title>
        <authorList>
            <person name="Xunke S."/>
        </authorList>
    </citation>
    <scope>NUCLEOTIDE SEQUENCE [LARGE SCALE GENOMIC DNA]</scope>
    <source>
        <strain evidence="2 3">SS33</strain>
    </source>
</reference>
<evidence type="ECO:0000259" key="1">
    <source>
        <dbReference type="Pfam" id="PF00561"/>
    </source>
</evidence>
<proteinExistence type="predicted"/>
<evidence type="ECO:0000313" key="3">
    <source>
        <dbReference type="Proteomes" id="UP000295701"/>
    </source>
</evidence>
<dbReference type="InterPro" id="IPR050266">
    <property type="entry name" value="AB_hydrolase_sf"/>
</dbReference>
<keyword evidence="3" id="KW-1185">Reference proteome</keyword>
<sequence>MPDFTTSDGLGLHYRLHGPETAPPVLCLAGLTRSSRDFDYLAQALPEARLIALDYRGRGRSDWGAPDSYTIPVEARDTLELMDHLGHDALPILGTSRGGLIAMTLAATAKHRLRGVCLNDIGPELGAVGLAAIRDYIGRTPAARTLDEAADLRAGLVPGFAGVPRARWLQEARHAFRETDDGLALRYDPALAETVRAAWAAHLPDLWPLFDALDGLPLAALRGANSDLLTPETFAAMRARRPDMIAAEIPDRGHVPFLDEPESLDAIRAWLAAL</sequence>
<dbReference type="PANTHER" id="PTHR43798:SF33">
    <property type="entry name" value="HYDROLASE, PUTATIVE (AFU_ORTHOLOGUE AFUA_2G14860)-RELATED"/>
    <property type="match status" value="1"/>
</dbReference>
<name>A0A4R6AD60_9RHOB</name>
<dbReference type="AlphaFoldDB" id="A0A4R6AD60"/>
<dbReference type="SUPFAM" id="SSF53474">
    <property type="entry name" value="alpha/beta-Hydrolases"/>
    <property type="match status" value="1"/>
</dbReference>
<dbReference type="Proteomes" id="UP000295701">
    <property type="component" value="Unassembled WGS sequence"/>
</dbReference>
<organism evidence="2 3">
    <name type="scientific">Palleronia sediminis</name>
    <dbReference type="NCBI Taxonomy" id="2547833"/>
    <lineage>
        <taxon>Bacteria</taxon>
        <taxon>Pseudomonadati</taxon>
        <taxon>Pseudomonadota</taxon>
        <taxon>Alphaproteobacteria</taxon>
        <taxon>Rhodobacterales</taxon>
        <taxon>Roseobacteraceae</taxon>
        <taxon>Palleronia</taxon>
    </lineage>
</organism>
<comment type="caution">
    <text evidence="2">The sequence shown here is derived from an EMBL/GenBank/DDBJ whole genome shotgun (WGS) entry which is preliminary data.</text>
</comment>
<evidence type="ECO:0000313" key="2">
    <source>
        <dbReference type="EMBL" id="TDL81770.1"/>
    </source>
</evidence>
<feature type="domain" description="AB hydrolase-1" evidence="1">
    <location>
        <begin position="23"/>
        <end position="121"/>
    </location>
</feature>
<accession>A0A4R6AD60</accession>
<dbReference type="Pfam" id="PF00561">
    <property type="entry name" value="Abhydrolase_1"/>
    <property type="match status" value="1"/>
</dbReference>
<dbReference type="Gene3D" id="3.40.50.1820">
    <property type="entry name" value="alpha/beta hydrolase"/>
    <property type="match status" value="1"/>
</dbReference>
<dbReference type="EMBL" id="SNAA01000003">
    <property type="protein sequence ID" value="TDL81770.1"/>
    <property type="molecule type" value="Genomic_DNA"/>
</dbReference>